<protein>
    <submittedName>
        <fullName evidence="1">Uncharacterized protein</fullName>
    </submittedName>
</protein>
<proteinExistence type="predicted"/>
<organism evidence="1 2">
    <name type="scientific">Candidatus Beckwithbacteria bacterium RBG_13_42_9</name>
    <dbReference type="NCBI Taxonomy" id="1797457"/>
    <lineage>
        <taxon>Bacteria</taxon>
        <taxon>Candidatus Beckwithiibacteriota</taxon>
    </lineage>
</organism>
<evidence type="ECO:0000313" key="1">
    <source>
        <dbReference type="EMBL" id="OGD63971.1"/>
    </source>
</evidence>
<name>A0A1F5E9E3_9BACT</name>
<dbReference type="AlphaFoldDB" id="A0A1F5E9E3"/>
<sequence>MSPSSLNLKDIGLATLGIAAAASACGGPANVPLGELGVEAKAPQQSVPTATIPENWRRPTVPLPGGSRAEVVVSPTPAATEPSLVLFAVDPTPTATATRTPEKAVVQTATLIEYTSLAEALGNQQIPDIPEDARAKETTALKAYLAEHAQENFPTSLHPYGMVAKVGGESQNWIFLESATEGSAFKLYLWVNGAVYSLTDVVPGEKQWGPVVDKSGDIQFGFQDGAGKWAYFYPRALAEKVGATQPGSGVAETKPAAPGAEQAPVVKAEWASTSNVRVGGWESGWGKTESLYVPGQLFGGAVGSVIHPHKLMGGITAITGISQGARQEGDYVVLTLNISGRDNVTVQGEGTKLEVWLKKGSTAVYNMLKDDPACADSGARACNINTIVGPDGKSIGELANPEEALQAGRFVGVNLEQIVRPGAIIRDFQSSSIFLFGAKNLEFVK</sequence>
<dbReference type="Proteomes" id="UP000177006">
    <property type="component" value="Unassembled WGS sequence"/>
</dbReference>
<gene>
    <name evidence="1" type="ORF">A2160_03265</name>
</gene>
<reference evidence="1 2" key="1">
    <citation type="journal article" date="2016" name="Nat. Commun.">
        <title>Thousands of microbial genomes shed light on interconnected biogeochemical processes in an aquifer system.</title>
        <authorList>
            <person name="Anantharaman K."/>
            <person name="Brown C.T."/>
            <person name="Hug L.A."/>
            <person name="Sharon I."/>
            <person name="Castelle C.J."/>
            <person name="Probst A.J."/>
            <person name="Thomas B.C."/>
            <person name="Singh A."/>
            <person name="Wilkins M.J."/>
            <person name="Karaoz U."/>
            <person name="Brodie E.L."/>
            <person name="Williams K.H."/>
            <person name="Hubbard S.S."/>
            <person name="Banfield J.F."/>
        </authorList>
    </citation>
    <scope>NUCLEOTIDE SEQUENCE [LARGE SCALE GENOMIC DNA]</scope>
</reference>
<evidence type="ECO:0000313" key="2">
    <source>
        <dbReference type="Proteomes" id="UP000177006"/>
    </source>
</evidence>
<comment type="caution">
    <text evidence="1">The sequence shown here is derived from an EMBL/GenBank/DDBJ whole genome shotgun (WGS) entry which is preliminary data.</text>
</comment>
<accession>A0A1F5E9E3</accession>
<dbReference type="EMBL" id="MEZK01000002">
    <property type="protein sequence ID" value="OGD63971.1"/>
    <property type="molecule type" value="Genomic_DNA"/>
</dbReference>